<evidence type="ECO:0000313" key="2">
    <source>
        <dbReference type="EMBL" id="VDN23958.1"/>
    </source>
</evidence>
<feature type="region of interest" description="Disordered" evidence="1">
    <location>
        <begin position="1"/>
        <end position="27"/>
    </location>
</feature>
<sequence length="78" mass="8640">MNMSALQQQQQRTKASALHSSSSAAAERWTTSYRPISNCCERLRDRVTGLTKLAAWLTRQSTPANGLPLISKIRAIIP</sequence>
<dbReference type="EMBL" id="UYRT01081129">
    <property type="protein sequence ID" value="VDN23958.1"/>
    <property type="molecule type" value="Genomic_DNA"/>
</dbReference>
<protein>
    <submittedName>
        <fullName evidence="2 4">Uncharacterized protein</fullName>
    </submittedName>
</protein>
<gene>
    <name evidence="2" type="ORF">GPUH_LOCUS14321</name>
</gene>
<organism evidence="4">
    <name type="scientific">Gongylonema pulchrum</name>
    <dbReference type="NCBI Taxonomy" id="637853"/>
    <lineage>
        <taxon>Eukaryota</taxon>
        <taxon>Metazoa</taxon>
        <taxon>Ecdysozoa</taxon>
        <taxon>Nematoda</taxon>
        <taxon>Chromadorea</taxon>
        <taxon>Rhabditida</taxon>
        <taxon>Spirurina</taxon>
        <taxon>Spiruromorpha</taxon>
        <taxon>Spiruroidea</taxon>
        <taxon>Gongylonematidae</taxon>
        <taxon>Gongylonema</taxon>
    </lineage>
</organism>
<accession>A0A183E030</accession>
<evidence type="ECO:0000256" key="1">
    <source>
        <dbReference type="SAM" id="MobiDB-lite"/>
    </source>
</evidence>
<feature type="compositionally biased region" description="Low complexity" evidence="1">
    <location>
        <begin position="15"/>
        <end position="26"/>
    </location>
</feature>
<dbReference type="AlphaFoldDB" id="A0A183E030"/>
<name>A0A183E030_9BILA</name>
<reference evidence="4" key="1">
    <citation type="submission" date="2016-06" db="UniProtKB">
        <authorList>
            <consortium name="WormBaseParasite"/>
        </authorList>
    </citation>
    <scope>IDENTIFICATION</scope>
</reference>
<evidence type="ECO:0000313" key="4">
    <source>
        <dbReference type="WBParaSite" id="GPUH_0001434001-mRNA-1"/>
    </source>
</evidence>
<reference evidence="2 3" key="2">
    <citation type="submission" date="2018-11" db="EMBL/GenBank/DDBJ databases">
        <authorList>
            <consortium name="Pathogen Informatics"/>
        </authorList>
    </citation>
    <scope>NUCLEOTIDE SEQUENCE [LARGE SCALE GENOMIC DNA]</scope>
</reference>
<proteinExistence type="predicted"/>
<dbReference type="WBParaSite" id="GPUH_0001434001-mRNA-1">
    <property type="protein sequence ID" value="GPUH_0001434001-mRNA-1"/>
    <property type="gene ID" value="GPUH_0001434001"/>
</dbReference>
<feature type="compositionally biased region" description="Polar residues" evidence="1">
    <location>
        <begin position="1"/>
        <end position="14"/>
    </location>
</feature>
<evidence type="ECO:0000313" key="3">
    <source>
        <dbReference type="Proteomes" id="UP000271098"/>
    </source>
</evidence>
<dbReference type="Proteomes" id="UP000271098">
    <property type="component" value="Unassembled WGS sequence"/>
</dbReference>
<keyword evidence="3" id="KW-1185">Reference proteome</keyword>